<dbReference type="RefSeq" id="WP_176941945.1">
    <property type="nucleotide sequence ID" value="NZ_JABZEC010000001.1"/>
</dbReference>
<keyword evidence="3" id="KW-0963">Cytoplasm</keyword>
<comment type="subcellular location">
    <subcellularLocation>
        <location evidence="1">Cytoplasm</location>
    </subcellularLocation>
</comment>
<sequence>MTTICAVRHGSQTAIAGDGQVTAGEKTIMKAGAHKIRRIFDDQVVIGFAGGVADAITLQQWLEEKLQTYAGNLKRAAVALAQDWRKDPTLQKLEAMLIAFNKEDLLLISGNGEVIEPDENVVAIGSGGNFAQAAALGILRHPQDLSAQQIAQEALEIAAGIDIFTNTEIITDQIGGPQ</sequence>
<evidence type="ECO:0000256" key="3">
    <source>
        <dbReference type="ARBA" id="ARBA00022490"/>
    </source>
</evidence>
<dbReference type="EMBL" id="JABZEC010000001">
    <property type="protein sequence ID" value="NVY95775.1"/>
    <property type="molecule type" value="Genomic_DNA"/>
</dbReference>
<dbReference type="Proteomes" id="UP000563523">
    <property type="component" value="Unassembled WGS sequence"/>
</dbReference>
<dbReference type="EC" id="3.4.25.2" evidence="8"/>
<evidence type="ECO:0000313" key="8">
    <source>
        <dbReference type="EMBL" id="NVY95775.1"/>
    </source>
</evidence>
<dbReference type="GO" id="GO:0004298">
    <property type="term" value="F:threonine-type endopeptidase activity"/>
    <property type="evidence" value="ECO:0007669"/>
    <property type="project" value="InterPro"/>
</dbReference>
<dbReference type="NCBIfam" id="NF003964">
    <property type="entry name" value="PRK05456.1"/>
    <property type="match status" value="1"/>
</dbReference>
<evidence type="ECO:0000256" key="5">
    <source>
        <dbReference type="ARBA" id="ARBA00022723"/>
    </source>
</evidence>
<dbReference type="AlphaFoldDB" id="A0A850R5F5"/>
<dbReference type="GO" id="GO:0009376">
    <property type="term" value="C:HslUV protease complex"/>
    <property type="evidence" value="ECO:0007669"/>
    <property type="project" value="InterPro"/>
</dbReference>
<dbReference type="NCBIfam" id="TIGR03692">
    <property type="entry name" value="ATP_dep_HslV"/>
    <property type="match status" value="1"/>
</dbReference>
<organism evidence="8 9">
    <name type="scientific">Bombilactobacillus apium</name>
    <dbReference type="NCBI Taxonomy" id="2675299"/>
    <lineage>
        <taxon>Bacteria</taxon>
        <taxon>Bacillati</taxon>
        <taxon>Bacillota</taxon>
        <taxon>Bacilli</taxon>
        <taxon>Lactobacillales</taxon>
        <taxon>Lactobacillaceae</taxon>
        <taxon>Bombilactobacillus</taxon>
    </lineage>
</organism>
<evidence type="ECO:0000256" key="6">
    <source>
        <dbReference type="ARBA" id="ARBA00022801"/>
    </source>
</evidence>
<dbReference type="PANTHER" id="PTHR32194">
    <property type="entry name" value="METALLOPROTEASE TLDD"/>
    <property type="match status" value="1"/>
</dbReference>
<dbReference type="GO" id="GO:0051603">
    <property type="term" value="P:proteolysis involved in protein catabolic process"/>
    <property type="evidence" value="ECO:0007669"/>
    <property type="project" value="InterPro"/>
</dbReference>
<dbReference type="InterPro" id="IPR029055">
    <property type="entry name" value="Ntn_hydrolases_N"/>
</dbReference>
<keyword evidence="9" id="KW-1185">Reference proteome</keyword>
<dbReference type="Pfam" id="PF00227">
    <property type="entry name" value="Proteasome"/>
    <property type="match status" value="1"/>
</dbReference>
<evidence type="ECO:0000256" key="2">
    <source>
        <dbReference type="ARBA" id="ARBA00006053"/>
    </source>
</evidence>
<dbReference type="GO" id="GO:0005839">
    <property type="term" value="C:proteasome core complex"/>
    <property type="evidence" value="ECO:0007669"/>
    <property type="project" value="InterPro"/>
</dbReference>
<dbReference type="GO" id="GO:0046872">
    <property type="term" value="F:metal ion binding"/>
    <property type="evidence" value="ECO:0007669"/>
    <property type="project" value="UniProtKB-KW"/>
</dbReference>
<name>A0A850R5F5_9LACO</name>
<evidence type="ECO:0000313" key="9">
    <source>
        <dbReference type="Proteomes" id="UP000563523"/>
    </source>
</evidence>
<evidence type="ECO:0000256" key="7">
    <source>
        <dbReference type="ARBA" id="ARBA00023053"/>
    </source>
</evidence>
<proteinExistence type="inferred from homology"/>
<keyword evidence="4 8" id="KW-0645">Protease</keyword>
<keyword evidence="6 8" id="KW-0378">Hydrolase</keyword>
<dbReference type="SUPFAM" id="SSF56235">
    <property type="entry name" value="N-terminal nucleophile aminohydrolases (Ntn hydrolases)"/>
    <property type="match status" value="1"/>
</dbReference>
<dbReference type="PANTHER" id="PTHR32194:SF0">
    <property type="entry name" value="ATP-DEPENDENT PROTEASE SUBUNIT HSLV"/>
    <property type="match status" value="1"/>
</dbReference>
<dbReference type="InterPro" id="IPR001353">
    <property type="entry name" value="Proteasome_sua/b"/>
</dbReference>
<keyword evidence="5" id="KW-0479">Metal-binding</keyword>
<keyword evidence="7" id="KW-0915">Sodium</keyword>
<dbReference type="PROSITE" id="PS51476">
    <property type="entry name" value="PROTEASOME_BETA_2"/>
    <property type="match status" value="1"/>
</dbReference>
<dbReference type="InterPro" id="IPR023333">
    <property type="entry name" value="Proteasome_suB-type"/>
</dbReference>
<dbReference type="InterPro" id="IPR022281">
    <property type="entry name" value="ATP-dep_Prtase_HsIV_su"/>
</dbReference>
<comment type="similarity">
    <text evidence="2">Belongs to the peptidase T1B family. HslV subfamily.</text>
</comment>
<protein>
    <submittedName>
        <fullName evidence="8">ATP-dependent protease subunit HslV</fullName>
        <ecNumber evidence="8">3.4.25.2</ecNumber>
    </submittedName>
</protein>
<dbReference type="Gene3D" id="3.60.20.10">
    <property type="entry name" value="Glutamine Phosphoribosylpyrophosphate, subunit 1, domain 1"/>
    <property type="match status" value="1"/>
</dbReference>
<comment type="caution">
    <text evidence="8">The sequence shown here is derived from an EMBL/GenBank/DDBJ whole genome shotgun (WGS) entry which is preliminary data.</text>
</comment>
<reference evidence="8 9" key="1">
    <citation type="submission" date="2020-06" db="EMBL/GenBank/DDBJ databases">
        <authorList>
            <person name="Kang J."/>
        </authorList>
    </citation>
    <scope>NUCLEOTIDE SEQUENCE [LARGE SCALE GENOMIC DNA]</scope>
    <source>
        <strain evidence="8 9">DCY120</strain>
    </source>
</reference>
<evidence type="ECO:0000256" key="1">
    <source>
        <dbReference type="ARBA" id="ARBA00004496"/>
    </source>
</evidence>
<accession>A0A850R5F5</accession>
<gene>
    <name evidence="8" type="primary">hslV</name>
    <name evidence="8" type="ORF">HU830_00935</name>
</gene>
<evidence type="ECO:0000256" key="4">
    <source>
        <dbReference type="ARBA" id="ARBA00022670"/>
    </source>
</evidence>